<name>A0AAW2D5K9_9ROSI</name>
<feature type="non-terminal residue" evidence="4">
    <location>
        <position position="1"/>
    </location>
</feature>
<dbReference type="Proteomes" id="UP001459277">
    <property type="component" value="Unassembled WGS sequence"/>
</dbReference>
<dbReference type="InterPro" id="IPR006671">
    <property type="entry name" value="Cyclin_N"/>
</dbReference>
<comment type="caution">
    <text evidence="4">The sequence shown here is derived from an EMBL/GenBank/DDBJ whole genome shotgun (WGS) entry which is preliminary data.</text>
</comment>
<dbReference type="Gene3D" id="1.10.472.10">
    <property type="entry name" value="Cyclin-like"/>
    <property type="match status" value="1"/>
</dbReference>
<accession>A0AAW2D5K9</accession>
<evidence type="ECO:0000256" key="2">
    <source>
        <dbReference type="ARBA" id="ARBA00032263"/>
    </source>
</evidence>
<evidence type="ECO:0000313" key="5">
    <source>
        <dbReference type="Proteomes" id="UP001459277"/>
    </source>
</evidence>
<reference evidence="4 5" key="1">
    <citation type="submission" date="2024-01" db="EMBL/GenBank/DDBJ databases">
        <title>A telomere-to-telomere, gap-free genome of sweet tea (Lithocarpus litseifolius).</title>
        <authorList>
            <person name="Zhou J."/>
        </authorList>
    </citation>
    <scope>NUCLEOTIDE SEQUENCE [LARGE SCALE GENOMIC DNA]</scope>
    <source>
        <strain evidence="4">Zhou-2022a</strain>
        <tissue evidence="4">Leaf</tissue>
    </source>
</reference>
<gene>
    <name evidence="4" type="ORF">SO802_012678</name>
</gene>
<feature type="domain" description="Cyclin N-terminal" evidence="3">
    <location>
        <begin position="26"/>
        <end position="154"/>
    </location>
</feature>
<evidence type="ECO:0000313" key="4">
    <source>
        <dbReference type="EMBL" id="KAL0005117.1"/>
    </source>
</evidence>
<dbReference type="EMBL" id="JAZDWU010000004">
    <property type="protein sequence ID" value="KAL0005117.1"/>
    <property type="molecule type" value="Genomic_DNA"/>
</dbReference>
<keyword evidence="5" id="KW-1185">Reference proteome</keyword>
<protein>
    <recommendedName>
        <fullName evidence="2">B-like cyclin</fullName>
    </recommendedName>
</protein>
<dbReference type="AlphaFoldDB" id="A0AAW2D5K9"/>
<sequence length="278" mass="32197">EPKRKAFFRIRTKSDFEKMKMWMWSEQQRSSSSSSPLRLPLLQFLIQSAQELKVAPIVKYAALSLFFDRFYPSLSRFTQGDDTANWLLQPIRESNLQLFALISIWVSSKIHDSRPLSVKSLKSLGDKTITEQHFTTRDFVEAEVVLLQVLNFEIGTANNAFVFLEELYFQFKEVAKLGEVLNFEACIDIMDLLYERDETSVLYSSPCSLAASVLVASYVITVPKQRQEFPVLPWVKFVTSFKEEDIIEIVTDILKHVFEPSWLLQSRQMLFSPSKVLL</sequence>
<proteinExistence type="predicted"/>
<dbReference type="Pfam" id="PF00134">
    <property type="entry name" value="Cyclin_N"/>
    <property type="match status" value="1"/>
</dbReference>
<comment type="subunit">
    <text evidence="1">Interacts with the CDC2 protein kinase to form a serine/threonine kinase holoenzyme complex also known as maturation promoting factor (MPF). The cyclin subunit imparts substrate specificity to the complex.</text>
</comment>
<organism evidence="4 5">
    <name type="scientific">Lithocarpus litseifolius</name>
    <dbReference type="NCBI Taxonomy" id="425828"/>
    <lineage>
        <taxon>Eukaryota</taxon>
        <taxon>Viridiplantae</taxon>
        <taxon>Streptophyta</taxon>
        <taxon>Embryophyta</taxon>
        <taxon>Tracheophyta</taxon>
        <taxon>Spermatophyta</taxon>
        <taxon>Magnoliopsida</taxon>
        <taxon>eudicotyledons</taxon>
        <taxon>Gunneridae</taxon>
        <taxon>Pentapetalae</taxon>
        <taxon>rosids</taxon>
        <taxon>fabids</taxon>
        <taxon>Fagales</taxon>
        <taxon>Fagaceae</taxon>
        <taxon>Lithocarpus</taxon>
    </lineage>
</organism>
<evidence type="ECO:0000259" key="3">
    <source>
        <dbReference type="Pfam" id="PF00134"/>
    </source>
</evidence>
<dbReference type="SUPFAM" id="SSF47954">
    <property type="entry name" value="Cyclin-like"/>
    <property type="match status" value="1"/>
</dbReference>
<evidence type="ECO:0000256" key="1">
    <source>
        <dbReference type="ARBA" id="ARBA00011177"/>
    </source>
</evidence>
<dbReference type="InterPro" id="IPR036915">
    <property type="entry name" value="Cyclin-like_sf"/>
</dbReference>